<gene>
    <name evidence="2" type="ORF">MNKW57_00250</name>
</gene>
<accession>A0ABQ6LUD9</accession>
<organism evidence="2 3">
    <name type="scientific">Biformimicrobium ophioploci</name>
    <dbReference type="NCBI Taxonomy" id="3036711"/>
    <lineage>
        <taxon>Bacteria</taxon>
        <taxon>Pseudomonadati</taxon>
        <taxon>Pseudomonadota</taxon>
        <taxon>Gammaproteobacteria</taxon>
        <taxon>Cellvibrionales</taxon>
        <taxon>Microbulbiferaceae</taxon>
        <taxon>Biformimicrobium</taxon>
    </lineage>
</organism>
<name>A0ABQ6LUD9_9GAMM</name>
<feature type="region of interest" description="Disordered" evidence="1">
    <location>
        <begin position="21"/>
        <end position="46"/>
    </location>
</feature>
<protein>
    <submittedName>
        <fullName evidence="2">Uncharacterized protein</fullName>
    </submittedName>
</protein>
<dbReference type="RefSeq" id="WP_285762235.1">
    <property type="nucleotide sequence ID" value="NZ_BSYJ01000001.1"/>
</dbReference>
<comment type="caution">
    <text evidence="2">The sequence shown here is derived from an EMBL/GenBank/DDBJ whole genome shotgun (WGS) entry which is preliminary data.</text>
</comment>
<sequence length="239" mass="26487">MHKTRLTALCVAALLGGCETQPPQPQPVKVQPPAERRGPTPAQQRAHATAYFLGRAERALAADDLITPEGFSAYDYYQRVLSLSPGDQRAISGLQTIVMRYVEKAREALKRRDFGRVEWLLGRADRVIGDSPLVAEVRRRLDEERRTAQALAAPAEAGSGGMVIELSGTDLDARSESLSAQLGLVAQRIRANNLRVEIITRSDAEGRWIYSQLRKAVPGYRVRANIRIGPQPRLELQQQ</sequence>
<keyword evidence="3" id="KW-1185">Reference proteome</keyword>
<evidence type="ECO:0000256" key="1">
    <source>
        <dbReference type="SAM" id="MobiDB-lite"/>
    </source>
</evidence>
<dbReference type="Proteomes" id="UP001224392">
    <property type="component" value="Unassembled WGS sequence"/>
</dbReference>
<evidence type="ECO:0000313" key="2">
    <source>
        <dbReference type="EMBL" id="GMG85704.1"/>
    </source>
</evidence>
<reference evidence="2 3" key="1">
    <citation type="submission" date="2023-04" db="EMBL/GenBank/DDBJ databases">
        <title>Marinobulbifer ophiurae gen. nov., sp. Nov., isolate from tissue of brittle star Ophioplocus japonicus.</title>
        <authorList>
            <person name="Kawano K."/>
            <person name="Sawayama S."/>
            <person name="Nakagawa S."/>
        </authorList>
    </citation>
    <scope>NUCLEOTIDE SEQUENCE [LARGE SCALE GENOMIC DNA]</scope>
    <source>
        <strain evidence="2 3">NKW57</strain>
    </source>
</reference>
<evidence type="ECO:0000313" key="3">
    <source>
        <dbReference type="Proteomes" id="UP001224392"/>
    </source>
</evidence>
<proteinExistence type="predicted"/>
<dbReference type="PROSITE" id="PS51257">
    <property type="entry name" value="PROKAR_LIPOPROTEIN"/>
    <property type="match status" value="1"/>
</dbReference>
<dbReference type="EMBL" id="BSYJ01000001">
    <property type="protein sequence ID" value="GMG85704.1"/>
    <property type="molecule type" value="Genomic_DNA"/>
</dbReference>